<organism evidence="2 4">
    <name type="scientific">Adineta steineri</name>
    <dbReference type="NCBI Taxonomy" id="433720"/>
    <lineage>
        <taxon>Eukaryota</taxon>
        <taxon>Metazoa</taxon>
        <taxon>Spiralia</taxon>
        <taxon>Gnathifera</taxon>
        <taxon>Rotifera</taxon>
        <taxon>Eurotatoria</taxon>
        <taxon>Bdelloidea</taxon>
        <taxon>Adinetida</taxon>
        <taxon>Adinetidae</taxon>
        <taxon>Adineta</taxon>
    </lineage>
</organism>
<comment type="caution">
    <text evidence="2">The sequence shown here is derived from an EMBL/GenBank/DDBJ whole genome shotgun (WGS) entry which is preliminary data.</text>
</comment>
<dbReference type="InterPro" id="IPR029071">
    <property type="entry name" value="Ubiquitin-like_domsf"/>
</dbReference>
<dbReference type="EMBL" id="CAJNON010000857">
    <property type="protein sequence ID" value="CAF1392740.1"/>
    <property type="molecule type" value="Genomic_DNA"/>
</dbReference>
<dbReference type="CDD" id="cd01763">
    <property type="entry name" value="Ubl_SUMO_like"/>
    <property type="match status" value="1"/>
</dbReference>
<dbReference type="SUPFAM" id="SSF54236">
    <property type="entry name" value="Ubiquitin-like"/>
    <property type="match status" value="1"/>
</dbReference>
<evidence type="ECO:0000313" key="3">
    <source>
        <dbReference type="EMBL" id="CAF4008143.1"/>
    </source>
</evidence>
<evidence type="ECO:0000313" key="4">
    <source>
        <dbReference type="Proteomes" id="UP000663891"/>
    </source>
</evidence>
<dbReference type="InterPro" id="IPR022617">
    <property type="entry name" value="Rad60/SUMO-like_dom"/>
</dbReference>
<evidence type="ECO:0000259" key="1">
    <source>
        <dbReference type="PROSITE" id="PS50053"/>
    </source>
</evidence>
<dbReference type="EMBL" id="CAJOAY010003193">
    <property type="protein sequence ID" value="CAF4008143.1"/>
    <property type="molecule type" value="Genomic_DNA"/>
</dbReference>
<dbReference type="Pfam" id="PF11976">
    <property type="entry name" value="Rad60-SLD"/>
    <property type="match status" value="1"/>
</dbReference>
<name>A0A815K9M4_9BILA</name>
<accession>A0A815K9M4</accession>
<sequence>MQICITTSTGMGQPHILKVEPTNTIQQLKDLFVEKLNTKKDIQSISFIFDGEILDDNDSTIASYGIEDKSTIDCVDLSVTDRTGLLAGMKFVDIDNNQGFKKKDWSKAAPSWRKARRGLCLEGVCGNDKCNAFKHRVVMPIGYGEFDIVVDTSETTAKCPLCKKYVEPITCGFNNCWWIYTAIKDVQGEPPKRILGDWQHANDAYHYFDDSISGIVTWRRLHFNVVKRKPIE</sequence>
<dbReference type="InterPro" id="IPR000626">
    <property type="entry name" value="Ubiquitin-like_dom"/>
</dbReference>
<dbReference type="Gene3D" id="3.10.20.90">
    <property type="entry name" value="Phosphatidylinositol 3-kinase Catalytic Subunit, Chain A, domain 1"/>
    <property type="match status" value="1"/>
</dbReference>
<dbReference type="Proteomes" id="UP000663891">
    <property type="component" value="Unassembled WGS sequence"/>
</dbReference>
<protein>
    <recommendedName>
        <fullName evidence="1">Ubiquitin-like domain-containing protein</fullName>
    </recommendedName>
</protein>
<evidence type="ECO:0000313" key="2">
    <source>
        <dbReference type="EMBL" id="CAF1392740.1"/>
    </source>
</evidence>
<reference evidence="2" key="1">
    <citation type="submission" date="2021-02" db="EMBL/GenBank/DDBJ databases">
        <authorList>
            <person name="Nowell W R."/>
        </authorList>
    </citation>
    <scope>NUCLEOTIDE SEQUENCE</scope>
</reference>
<dbReference type="OrthoDB" id="9994687at2759"/>
<proteinExistence type="predicted"/>
<gene>
    <name evidence="3" type="ORF">OKA104_LOCUS30201</name>
    <name evidence="2" type="ORF">VCS650_LOCUS36041</name>
</gene>
<dbReference type="AlphaFoldDB" id="A0A815K9M4"/>
<dbReference type="Proteomes" id="UP000663881">
    <property type="component" value="Unassembled WGS sequence"/>
</dbReference>
<dbReference type="PROSITE" id="PS50053">
    <property type="entry name" value="UBIQUITIN_2"/>
    <property type="match status" value="1"/>
</dbReference>
<feature type="domain" description="Ubiquitin-like" evidence="1">
    <location>
        <begin position="1"/>
        <end position="72"/>
    </location>
</feature>
<dbReference type="SMART" id="SM00213">
    <property type="entry name" value="UBQ"/>
    <property type="match status" value="1"/>
</dbReference>